<feature type="region of interest" description="Disordered" evidence="1">
    <location>
        <begin position="107"/>
        <end position="150"/>
    </location>
</feature>
<proteinExistence type="predicted"/>
<name>A0A4P9WDX7_9FUNG</name>
<gene>
    <name evidence="2" type="ORF">BDK51DRAFT_42964</name>
</gene>
<dbReference type="Proteomes" id="UP000269721">
    <property type="component" value="Unassembled WGS sequence"/>
</dbReference>
<keyword evidence="3" id="KW-1185">Reference proteome</keyword>
<dbReference type="AlphaFoldDB" id="A0A4P9WDX7"/>
<evidence type="ECO:0000313" key="2">
    <source>
        <dbReference type="EMBL" id="RKO89883.1"/>
    </source>
</evidence>
<evidence type="ECO:0000313" key="3">
    <source>
        <dbReference type="Proteomes" id="UP000269721"/>
    </source>
</evidence>
<dbReference type="EMBL" id="KZ995837">
    <property type="protein sequence ID" value="RKO89883.1"/>
    <property type="molecule type" value="Genomic_DNA"/>
</dbReference>
<protein>
    <submittedName>
        <fullName evidence="2">Uncharacterized protein</fullName>
    </submittedName>
</protein>
<organism evidence="2 3">
    <name type="scientific">Blyttiomyces helicus</name>
    <dbReference type="NCBI Taxonomy" id="388810"/>
    <lineage>
        <taxon>Eukaryota</taxon>
        <taxon>Fungi</taxon>
        <taxon>Fungi incertae sedis</taxon>
        <taxon>Chytridiomycota</taxon>
        <taxon>Chytridiomycota incertae sedis</taxon>
        <taxon>Chytridiomycetes</taxon>
        <taxon>Chytridiomycetes incertae sedis</taxon>
        <taxon>Blyttiomyces</taxon>
    </lineage>
</organism>
<accession>A0A4P9WDX7</accession>
<evidence type="ECO:0000256" key="1">
    <source>
        <dbReference type="SAM" id="MobiDB-lite"/>
    </source>
</evidence>
<feature type="compositionally biased region" description="Basic and acidic residues" evidence="1">
    <location>
        <begin position="116"/>
        <end position="126"/>
    </location>
</feature>
<sequence length="264" mass="28739">MFLVGGFSANRFVQTRTKDAFRLSVGDIRVLLEPGEAVGKTPFHDCPALLSNAIATSKDPLRSTLLIFVNYPDIVMGAALSGLNEENSCFPKDLRASNIYEVGGLAKGEPKQAGSEGRHLSSRRSESGYASRGVSSLPDQSGGEGRGEADLRRVAGPHGQLTTWMAPLLNLHRRFQVLKTNEAYSERLFPLTQDRPILSVKLVTSKSDFARDVAKSTLDDLETLGSVTVPLATRSPRGPQPKVTVEIYFGEMEIRVEATTIHLV</sequence>
<reference evidence="3" key="1">
    <citation type="journal article" date="2018" name="Nat. Microbiol.">
        <title>Leveraging single-cell genomics to expand the fungal tree of life.</title>
        <authorList>
            <person name="Ahrendt S.R."/>
            <person name="Quandt C.A."/>
            <person name="Ciobanu D."/>
            <person name="Clum A."/>
            <person name="Salamov A."/>
            <person name="Andreopoulos B."/>
            <person name="Cheng J.F."/>
            <person name="Woyke T."/>
            <person name="Pelin A."/>
            <person name="Henrissat B."/>
            <person name="Reynolds N.K."/>
            <person name="Benny G.L."/>
            <person name="Smith M.E."/>
            <person name="James T.Y."/>
            <person name="Grigoriev I.V."/>
        </authorList>
    </citation>
    <scope>NUCLEOTIDE SEQUENCE [LARGE SCALE GENOMIC DNA]</scope>
</reference>